<evidence type="ECO:0000256" key="1">
    <source>
        <dbReference type="SAM" id="MobiDB-lite"/>
    </source>
</evidence>
<dbReference type="Gramene" id="OQU86427">
    <property type="protein sequence ID" value="OQU86427"/>
    <property type="gene ID" value="SORBI_3003G089650"/>
</dbReference>
<accession>A0A1W0VWA6</accession>
<proteinExistence type="predicted"/>
<organism evidence="2 3">
    <name type="scientific">Sorghum bicolor</name>
    <name type="common">Sorghum</name>
    <name type="synonym">Sorghum vulgare</name>
    <dbReference type="NCBI Taxonomy" id="4558"/>
    <lineage>
        <taxon>Eukaryota</taxon>
        <taxon>Viridiplantae</taxon>
        <taxon>Streptophyta</taxon>
        <taxon>Embryophyta</taxon>
        <taxon>Tracheophyta</taxon>
        <taxon>Spermatophyta</taxon>
        <taxon>Magnoliopsida</taxon>
        <taxon>Liliopsida</taxon>
        <taxon>Poales</taxon>
        <taxon>Poaceae</taxon>
        <taxon>PACMAD clade</taxon>
        <taxon>Panicoideae</taxon>
        <taxon>Andropogonodae</taxon>
        <taxon>Andropogoneae</taxon>
        <taxon>Sorghinae</taxon>
        <taxon>Sorghum</taxon>
    </lineage>
</organism>
<protein>
    <submittedName>
        <fullName evidence="2">Uncharacterized protein</fullName>
    </submittedName>
</protein>
<dbReference type="EMBL" id="CM000762">
    <property type="protein sequence ID" value="OQU86427.1"/>
    <property type="molecule type" value="Genomic_DNA"/>
</dbReference>
<evidence type="ECO:0000313" key="3">
    <source>
        <dbReference type="Proteomes" id="UP000000768"/>
    </source>
</evidence>
<sequence length="90" mass="10182">MGSRLGLAGARGQRLAVKFASSTTLYEAASKASQGGDAVRPVRPCGRGRGLLPARRGRAGQWQHRTRRWRAWPWRRIRSWPTRGPSRWQC</sequence>
<reference evidence="2 3" key="1">
    <citation type="journal article" date="2009" name="Nature">
        <title>The Sorghum bicolor genome and the diversification of grasses.</title>
        <authorList>
            <person name="Paterson A.H."/>
            <person name="Bowers J.E."/>
            <person name="Bruggmann R."/>
            <person name="Dubchak I."/>
            <person name="Grimwood J."/>
            <person name="Gundlach H."/>
            <person name="Haberer G."/>
            <person name="Hellsten U."/>
            <person name="Mitros T."/>
            <person name="Poliakov A."/>
            <person name="Schmutz J."/>
            <person name="Spannagl M."/>
            <person name="Tang H."/>
            <person name="Wang X."/>
            <person name="Wicker T."/>
            <person name="Bharti A.K."/>
            <person name="Chapman J."/>
            <person name="Feltus F.A."/>
            <person name="Gowik U."/>
            <person name="Grigoriev I.V."/>
            <person name="Lyons E."/>
            <person name="Maher C.A."/>
            <person name="Martis M."/>
            <person name="Narechania A."/>
            <person name="Otillar R.P."/>
            <person name="Penning B.W."/>
            <person name="Salamov A.A."/>
            <person name="Wang Y."/>
            <person name="Zhang L."/>
            <person name="Carpita N.C."/>
            <person name="Freeling M."/>
            <person name="Gingle A.R."/>
            <person name="Hash C.T."/>
            <person name="Keller B."/>
            <person name="Klein P."/>
            <person name="Kresovich S."/>
            <person name="McCann M.C."/>
            <person name="Ming R."/>
            <person name="Peterson D.G."/>
            <person name="Mehboob-ur-Rahman"/>
            <person name="Ware D."/>
            <person name="Westhoff P."/>
            <person name="Mayer K.F."/>
            <person name="Messing J."/>
            <person name="Rokhsar D.S."/>
        </authorList>
    </citation>
    <scope>NUCLEOTIDE SEQUENCE [LARGE SCALE GENOMIC DNA]</scope>
    <source>
        <strain evidence="3">cv. BTx623</strain>
    </source>
</reference>
<dbReference type="Proteomes" id="UP000000768">
    <property type="component" value="Chromosome 3"/>
</dbReference>
<feature type="compositionally biased region" description="Low complexity" evidence="1">
    <location>
        <begin position="38"/>
        <end position="54"/>
    </location>
</feature>
<reference evidence="3" key="2">
    <citation type="journal article" date="2018" name="Plant J.">
        <title>The Sorghum bicolor reference genome: improved assembly, gene annotations, a transcriptome atlas, and signatures of genome organization.</title>
        <authorList>
            <person name="McCormick R.F."/>
            <person name="Truong S.K."/>
            <person name="Sreedasyam A."/>
            <person name="Jenkins J."/>
            <person name="Shu S."/>
            <person name="Sims D."/>
            <person name="Kennedy M."/>
            <person name="Amirebrahimi M."/>
            <person name="Weers B.D."/>
            <person name="McKinley B."/>
            <person name="Mattison A."/>
            <person name="Morishige D.T."/>
            <person name="Grimwood J."/>
            <person name="Schmutz J."/>
            <person name="Mullet J.E."/>
        </authorList>
    </citation>
    <scope>NUCLEOTIDE SEQUENCE [LARGE SCALE GENOMIC DNA]</scope>
    <source>
        <strain evidence="3">cv. BTx623</strain>
    </source>
</reference>
<dbReference type="AlphaFoldDB" id="A0A1W0VWA6"/>
<name>A0A1W0VWA6_SORBI</name>
<evidence type="ECO:0000313" key="2">
    <source>
        <dbReference type="EMBL" id="OQU86427.1"/>
    </source>
</evidence>
<gene>
    <name evidence="2" type="ORF">SORBI_3003G089650</name>
</gene>
<dbReference type="InParanoid" id="A0A1W0VWA6"/>
<feature type="region of interest" description="Disordered" evidence="1">
    <location>
        <begin position="33"/>
        <end position="59"/>
    </location>
</feature>
<keyword evidence="3" id="KW-1185">Reference proteome</keyword>